<evidence type="ECO:0000313" key="3">
    <source>
        <dbReference type="Proteomes" id="UP001165243"/>
    </source>
</evidence>
<evidence type="ECO:0000259" key="1">
    <source>
        <dbReference type="Pfam" id="PF22820"/>
    </source>
</evidence>
<proteinExistence type="predicted"/>
<dbReference type="Pfam" id="PF22820">
    <property type="entry name" value="TcaA_3rd_4th"/>
    <property type="match status" value="1"/>
</dbReference>
<dbReference type="AlphaFoldDB" id="A0AAV5PI46"/>
<sequence length="94" mass="10163">MVKTYSPTVVTNHENSTIKMNGKNVGKLSASGDYYQKKLDPVIAGRYTFSVSANLSGKTISPSPVKLDLFSNHQVSLNITTGSFTVSSVSLHLR</sequence>
<accession>A0AAV5PI46</accession>
<evidence type="ECO:0000313" key="2">
    <source>
        <dbReference type="EMBL" id="GMB86220.1"/>
    </source>
</evidence>
<dbReference type="EMBL" id="BSWK01000005">
    <property type="protein sequence ID" value="GMB86220.1"/>
    <property type="molecule type" value="Genomic_DNA"/>
</dbReference>
<name>A0AAV5PI46_LACDE</name>
<reference evidence="2" key="1">
    <citation type="submission" date="2023-04" db="EMBL/GenBank/DDBJ databases">
        <title>Draft genome sequences of Lactobacillus delbrueckii subsp. bulgaricus ME-900 and ME-901 with improved acid tolerance.</title>
        <authorList>
            <person name="Ishida T."/>
            <person name="Yamamoto E."/>
            <person name="Koizumi A."/>
            <person name="Fujiwara S."/>
            <person name="Makino S."/>
            <person name="Kano H."/>
            <person name="Kimura K."/>
        </authorList>
    </citation>
    <scope>NUCLEOTIDE SEQUENCE</scope>
    <source>
        <strain evidence="2">ME-900</strain>
    </source>
</reference>
<dbReference type="InterPro" id="IPR054530">
    <property type="entry name" value="TcaA_4th"/>
</dbReference>
<dbReference type="Proteomes" id="UP001165243">
    <property type="component" value="Unassembled WGS sequence"/>
</dbReference>
<protein>
    <recommendedName>
        <fullName evidence="1">TcaA 4th domain-containing protein</fullName>
    </recommendedName>
</protein>
<comment type="caution">
    <text evidence="2">The sequence shown here is derived from an EMBL/GenBank/DDBJ whole genome shotgun (WGS) entry which is preliminary data.</text>
</comment>
<dbReference type="RefSeq" id="WP_014565367.1">
    <property type="nucleotide sequence ID" value="NZ_BSWJ01000012.1"/>
</dbReference>
<gene>
    <name evidence="2" type="ORF">ME0900_05930</name>
</gene>
<feature type="domain" description="TcaA 4th" evidence="1">
    <location>
        <begin position="5"/>
        <end position="77"/>
    </location>
</feature>
<organism evidence="2 3">
    <name type="scientific">Lactobacillus delbrueckii subsp. bulgaricus</name>
    <dbReference type="NCBI Taxonomy" id="1585"/>
    <lineage>
        <taxon>Bacteria</taxon>
        <taxon>Bacillati</taxon>
        <taxon>Bacillota</taxon>
        <taxon>Bacilli</taxon>
        <taxon>Lactobacillales</taxon>
        <taxon>Lactobacillaceae</taxon>
        <taxon>Lactobacillus</taxon>
    </lineage>
</organism>